<accession>A0AA88DKJ0</accession>
<dbReference type="Pfam" id="PF03171">
    <property type="entry name" value="2OG-FeII_Oxy"/>
    <property type="match status" value="1"/>
</dbReference>
<organism evidence="6 7">
    <name type="scientific">Ficus carica</name>
    <name type="common">Common fig</name>
    <dbReference type="NCBI Taxonomy" id="3494"/>
    <lineage>
        <taxon>Eukaryota</taxon>
        <taxon>Viridiplantae</taxon>
        <taxon>Streptophyta</taxon>
        <taxon>Embryophyta</taxon>
        <taxon>Tracheophyta</taxon>
        <taxon>Spermatophyta</taxon>
        <taxon>Magnoliopsida</taxon>
        <taxon>eudicotyledons</taxon>
        <taxon>Gunneridae</taxon>
        <taxon>Pentapetalae</taxon>
        <taxon>rosids</taxon>
        <taxon>fabids</taxon>
        <taxon>Rosales</taxon>
        <taxon>Moraceae</taxon>
        <taxon>Ficeae</taxon>
        <taxon>Ficus</taxon>
    </lineage>
</organism>
<evidence type="ECO:0000256" key="3">
    <source>
        <dbReference type="RuleBase" id="RU003682"/>
    </source>
</evidence>
<dbReference type="InterPro" id="IPR027443">
    <property type="entry name" value="IPNS-like_sf"/>
</dbReference>
<dbReference type="SUPFAM" id="SSF51197">
    <property type="entry name" value="Clavaminate synthase-like"/>
    <property type="match status" value="1"/>
</dbReference>
<evidence type="ECO:0000256" key="2">
    <source>
        <dbReference type="ARBA" id="ARBA00023004"/>
    </source>
</evidence>
<feature type="domain" description="Fe2OG dioxygenase" evidence="5">
    <location>
        <begin position="201"/>
        <end position="314"/>
    </location>
</feature>
<dbReference type="GO" id="GO:0016491">
    <property type="term" value="F:oxidoreductase activity"/>
    <property type="evidence" value="ECO:0007669"/>
    <property type="project" value="UniProtKB-KW"/>
</dbReference>
<dbReference type="InterPro" id="IPR005123">
    <property type="entry name" value="Oxoglu/Fe-dep_dioxygenase_dom"/>
</dbReference>
<keyword evidence="3" id="KW-0560">Oxidoreductase</keyword>
<dbReference type="Proteomes" id="UP001187192">
    <property type="component" value="Unassembled WGS sequence"/>
</dbReference>
<dbReference type="Gene3D" id="2.60.120.330">
    <property type="entry name" value="B-lactam Antibiotic, Isopenicillin N Synthase, Chain"/>
    <property type="match status" value="1"/>
</dbReference>
<sequence>MSTTTTNNNNLESNPPPFRLRKTPSADGDDLTESTKQDCPIPVIDFQCLIRDNKEGDYKNCDDKKKKLGEACRDWGVFRLVNHGVPPDLLNKVQDFAREISSLPFETKQGLFTTTPLSYFWGTPALTPSGAALSRSPQNINWVEGLNVPLTQLSQLQLQPQPQPHDQHPSLISFRLATAKFEAMSKELNMDITDEYSKPHLSESTGFIRVYRYPPNSDEEEEEEEEEGGEHTAWGMDVHTDSSVLSILNQDQVGGLEVLKDDQWFTVKPVSNTLVVNLGDMMQAISNDEYKSVKHRVKVNRYKERVSTCYFVFPGEGSVIKSSKYKPFTYRDFRAQVQQDVKALGYKPTRLGLKVAT</sequence>
<comment type="similarity">
    <text evidence="3">Belongs to the iron/ascorbate-dependent oxidoreductase family.</text>
</comment>
<feature type="compositionally biased region" description="Low complexity" evidence="4">
    <location>
        <begin position="1"/>
        <end position="10"/>
    </location>
</feature>
<dbReference type="EMBL" id="BTGU01000062">
    <property type="protein sequence ID" value="GMN56169.1"/>
    <property type="molecule type" value="Genomic_DNA"/>
</dbReference>
<dbReference type="PANTHER" id="PTHR47990">
    <property type="entry name" value="2-OXOGLUTARATE (2OG) AND FE(II)-DEPENDENT OXYGENASE SUPERFAMILY PROTEIN-RELATED"/>
    <property type="match status" value="1"/>
</dbReference>
<evidence type="ECO:0000313" key="7">
    <source>
        <dbReference type="Proteomes" id="UP001187192"/>
    </source>
</evidence>
<dbReference type="InterPro" id="IPR044861">
    <property type="entry name" value="IPNS-like_FE2OG_OXY"/>
</dbReference>
<keyword evidence="2 3" id="KW-0408">Iron</keyword>
<reference evidence="6" key="1">
    <citation type="submission" date="2023-07" db="EMBL/GenBank/DDBJ databases">
        <title>draft genome sequence of fig (Ficus carica).</title>
        <authorList>
            <person name="Takahashi T."/>
            <person name="Nishimura K."/>
        </authorList>
    </citation>
    <scope>NUCLEOTIDE SEQUENCE</scope>
</reference>
<evidence type="ECO:0000256" key="1">
    <source>
        <dbReference type="ARBA" id="ARBA00022723"/>
    </source>
</evidence>
<evidence type="ECO:0000256" key="4">
    <source>
        <dbReference type="SAM" id="MobiDB-lite"/>
    </source>
</evidence>
<comment type="caution">
    <text evidence="6">The sequence shown here is derived from an EMBL/GenBank/DDBJ whole genome shotgun (WGS) entry which is preliminary data.</text>
</comment>
<dbReference type="GO" id="GO:0046872">
    <property type="term" value="F:metal ion binding"/>
    <property type="evidence" value="ECO:0007669"/>
    <property type="project" value="UniProtKB-KW"/>
</dbReference>
<name>A0AA88DKJ0_FICCA</name>
<dbReference type="InterPro" id="IPR026992">
    <property type="entry name" value="DIOX_N"/>
</dbReference>
<proteinExistence type="inferred from homology"/>
<evidence type="ECO:0000313" key="6">
    <source>
        <dbReference type="EMBL" id="GMN56169.1"/>
    </source>
</evidence>
<dbReference type="InterPro" id="IPR050231">
    <property type="entry name" value="Iron_ascorbate_oxido_reductase"/>
</dbReference>
<feature type="region of interest" description="Disordered" evidence="4">
    <location>
        <begin position="1"/>
        <end position="36"/>
    </location>
</feature>
<protein>
    <recommendedName>
        <fullName evidence="5">Fe2OG dioxygenase domain-containing protein</fullName>
    </recommendedName>
</protein>
<dbReference type="AlphaFoldDB" id="A0AA88DKJ0"/>
<dbReference type="Pfam" id="PF14226">
    <property type="entry name" value="DIOX_N"/>
    <property type="match status" value="1"/>
</dbReference>
<gene>
    <name evidence="6" type="ORF">TIFTF001_025288</name>
</gene>
<dbReference type="PROSITE" id="PS51471">
    <property type="entry name" value="FE2OG_OXY"/>
    <property type="match status" value="1"/>
</dbReference>
<keyword evidence="1 3" id="KW-0479">Metal-binding</keyword>
<dbReference type="PRINTS" id="PR00682">
    <property type="entry name" value="IPNSYNTHASE"/>
</dbReference>
<evidence type="ECO:0000259" key="5">
    <source>
        <dbReference type="PROSITE" id="PS51471"/>
    </source>
</evidence>
<keyword evidence="7" id="KW-1185">Reference proteome</keyword>